<dbReference type="Proteomes" id="UP001328107">
    <property type="component" value="Unassembled WGS sequence"/>
</dbReference>
<dbReference type="Pfam" id="PF10327">
    <property type="entry name" value="7TM_GPCR_Sri"/>
    <property type="match status" value="1"/>
</dbReference>
<sequence>ILPLSSDFCFHFVFDPVPLFPLTCVYRWLPILPIPGSATTYYVIWVVTVEWNGCAYAACFVHRHQVVVPPGCPGRFSYRARLAFIGVLVILSSFAAPCI</sequence>
<organism evidence="1 2">
    <name type="scientific">Pristionchus mayeri</name>
    <dbReference type="NCBI Taxonomy" id="1317129"/>
    <lineage>
        <taxon>Eukaryota</taxon>
        <taxon>Metazoa</taxon>
        <taxon>Ecdysozoa</taxon>
        <taxon>Nematoda</taxon>
        <taxon>Chromadorea</taxon>
        <taxon>Rhabditida</taxon>
        <taxon>Rhabditina</taxon>
        <taxon>Diplogasteromorpha</taxon>
        <taxon>Diplogasteroidea</taxon>
        <taxon>Neodiplogasteridae</taxon>
        <taxon>Pristionchus</taxon>
    </lineage>
</organism>
<evidence type="ECO:0000313" key="1">
    <source>
        <dbReference type="EMBL" id="GMR62653.1"/>
    </source>
</evidence>
<reference evidence="2" key="1">
    <citation type="submission" date="2022-10" db="EMBL/GenBank/DDBJ databases">
        <title>Genome assembly of Pristionchus species.</title>
        <authorList>
            <person name="Yoshida K."/>
            <person name="Sommer R.J."/>
        </authorList>
    </citation>
    <scope>NUCLEOTIDE SEQUENCE [LARGE SCALE GENOMIC DNA]</scope>
    <source>
        <strain evidence="2">RS5460</strain>
    </source>
</reference>
<evidence type="ECO:0000313" key="2">
    <source>
        <dbReference type="Proteomes" id="UP001328107"/>
    </source>
</evidence>
<gene>
    <name evidence="1" type="ORF">PMAYCL1PPCAC_32848</name>
</gene>
<feature type="non-terminal residue" evidence="1">
    <location>
        <position position="1"/>
    </location>
</feature>
<accession>A0AAN5IDT6</accession>
<keyword evidence="2" id="KW-1185">Reference proteome</keyword>
<comment type="caution">
    <text evidence="1">The sequence shown here is derived from an EMBL/GenBank/DDBJ whole genome shotgun (WGS) entry which is preliminary data.</text>
</comment>
<dbReference type="InterPro" id="IPR019429">
    <property type="entry name" value="7TM_GPCR_serpentine_rcpt_Sri"/>
</dbReference>
<name>A0AAN5IDT6_9BILA</name>
<feature type="non-terminal residue" evidence="1">
    <location>
        <position position="99"/>
    </location>
</feature>
<proteinExistence type="predicted"/>
<evidence type="ECO:0008006" key="3">
    <source>
        <dbReference type="Google" id="ProtNLM"/>
    </source>
</evidence>
<protein>
    <recommendedName>
        <fullName evidence="3">G protein-coupled receptor</fullName>
    </recommendedName>
</protein>
<dbReference type="AlphaFoldDB" id="A0AAN5IDT6"/>
<dbReference type="EMBL" id="BTRK01000006">
    <property type="protein sequence ID" value="GMR62653.1"/>
    <property type="molecule type" value="Genomic_DNA"/>
</dbReference>